<dbReference type="EMBL" id="AP025739">
    <property type="protein sequence ID" value="BDI33029.1"/>
    <property type="molecule type" value="Genomic_DNA"/>
</dbReference>
<organism evidence="2 3">
    <name type="scientific">Capsulimonas corticalis</name>
    <dbReference type="NCBI Taxonomy" id="2219043"/>
    <lineage>
        <taxon>Bacteria</taxon>
        <taxon>Bacillati</taxon>
        <taxon>Armatimonadota</taxon>
        <taxon>Armatimonadia</taxon>
        <taxon>Capsulimonadales</taxon>
        <taxon>Capsulimonadaceae</taxon>
        <taxon>Capsulimonas</taxon>
    </lineage>
</organism>
<name>A0A402CPM2_9BACT</name>
<dbReference type="OrthoDB" id="9814088at2"/>
<reference evidence="2 3" key="1">
    <citation type="journal article" date="2019" name="Int. J. Syst. Evol. Microbiol.">
        <title>Capsulimonas corticalis gen. nov., sp. nov., an aerobic capsulated bacterium, of a novel bacterial order, Capsulimonadales ord. nov., of the class Armatimonadia of the phylum Armatimonadetes.</title>
        <authorList>
            <person name="Li J."/>
            <person name="Kudo C."/>
            <person name="Tonouchi A."/>
        </authorList>
    </citation>
    <scope>NUCLEOTIDE SEQUENCE [LARGE SCALE GENOMIC DNA]</scope>
    <source>
        <strain evidence="2 3">AX-7</strain>
    </source>
</reference>
<evidence type="ECO:0000313" key="2">
    <source>
        <dbReference type="EMBL" id="BDI33029.1"/>
    </source>
</evidence>
<proteinExistence type="predicted"/>
<dbReference type="Proteomes" id="UP000287394">
    <property type="component" value="Chromosome"/>
</dbReference>
<dbReference type="KEGG" id="ccot:CCAX7_50800"/>
<feature type="domain" description="Phospholipase D-like" evidence="1">
    <location>
        <begin position="131"/>
        <end position="207"/>
    </location>
</feature>
<dbReference type="AlphaFoldDB" id="A0A402CPM2"/>
<sequence length="240" mass="27080">MSLDVIDNRRLRLASRIYDLLAEGALTARFAVGYLFLDGLVPLREQIEQLQETNILIGNIINRVSEDQVRVEADARLRGGEEWVRDQEDMASTLRSAHDWVLAETALNLRRTIETLPRTAETHALLLTLARRIADGGVKIRLYTHGFIHAKVSLIDYPEGHTWEKGLAVVGSSNVTLGKEGQPTEMNVVVREPSNVADLSAWYDDLWSQSQDFHRVLFDELGQSWALQKNAFDLYSPAGR</sequence>
<protein>
    <recommendedName>
        <fullName evidence="1">Phospholipase D-like domain-containing protein</fullName>
    </recommendedName>
</protein>
<evidence type="ECO:0000259" key="1">
    <source>
        <dbReference type="Pfam" id="PF13091"/>
    </source>
</evidence>
<dbReference type="RefSeq" id="WP_119319297.1">
    <property type="nucleotide sequence ID" value="NZ_AP025739.1"/>
</dbReference>
<dbReference type="InterPro" id="IPR025202">
    <property type="entry name" value="PLD-like_dom"/>
</dbReference>
<evidence type="ECO:0000313" key="3">
    <source>
        <dbReference type="Proteomes" id="UP000287394"/>
    </source>
</evidence>
<dbReference type="SUPFAM" id="SSF56024">
    <property type="entry name" value="Phospholipase D/nuclease"/>
    <property type="match status" value="1"/>
</dbReference>
<accession>A0A402CPM2</accession>
<keyword evidence="3" id="KW-1185">Reference proteome</keyword>
<dbReference type="Gene3D" id="3.30.870.10">
    <property type="entry name" value="Endonuclease Chain A"/>
    <property type="match status" value="1"/>
</dbReference>
<gene>
    <name evidence="2" type="ORF">CCAX7_50800</name>
</gene>
<dbReference type="Pfam" id="PF13091">
    <property type="entry name" value="PLDc_2"/>
    <property type="match status" value="1"/>
</dbReference>